<feature type="domain" description="Beta-lactamase class A catalytic" evidence="9">
    <location>
        <begin position="70"/>
        <end position="284"/>
    </location>
</feature>
<feature type="transmembrane region" description="Helical" evidence="8">
    <location>
        <begin position="21"/>
        <end position="38"/>
    </location>
</feature>
<evidence type="ECO:0000256" key="4">
    <source>
        <dbReference type="ARBA" id="ARBA00022801"/>
    </source>
</evidence>
<dbReference type="RefSeq" id="WP_095260497.1">
    <property type="nucleotide sequence ID" value="NZ_NPBV01000002.1"/>
</dbReference>
<evidence type="ECO:0000256" key="6">
    <source>
        <dbReference type="RuleBase" id="RU361140"/>
    </source>
</evidence>
<dbReference type="InterPro" id="IPR012338">
    <property type="entry name" value="Beta-lactam/transpept-like"/>
</dbReference>
<organism evidence="10 11">
    <name type="scientific">Terribacillus saccharophilus</name>
    <dbReference type="NCBI Taxonomy" id="361277"/>
    <lineage>
        <taxon>Bacteria</taxon>
        <taxon>Bacillati</taxon>
        <taxon>Bacillota</taxon>
        <taxon>Bacilli</taxon>
        <taxon>Bacillales</taxon>
        <taxon>Bacillaceae</taxon>
        <taxon>Terribacillus</taxon>
    </lineage>
</organism>
<evidence type="ECO:0000256" key="7">
    <source>
        <dbReference type="SAM" id="MobiDB-lite"/>
    </source>
</evidence>
<keyword evidence="3" id="KW-0732">Signal</keyword>
<dbReference type="GO" id="GO:0046677">
    <property type="term" value="P:response to antibiotic"/>
    <property type="evidence" value="ECO:0007669"/>
    <property type="project" value="UniProtKB-UniRule"/>
</dbReference>
<dbReference type="InterPro" id="IPR023650">
    <property type="entry name" value="Beta-lactam_class-A_AS"/>
</dbReference>
<proteinExistence type="inferred from homology"/>
<dbReference type="SUPFAM" id="SSF56601">
    <property type="entry name" value="beta-lactamase/transpeptidase-like"/>
    <property type="match status" value="1"/>
</dbReference>
<dbReference type="GO" id="GO:0030655">
    <property type="term" value="P:beta-lactam antibiotic catabolic process"/>
    <property type="evidence" value="ECO:0007669"/>
    <property type="project" value="InterPro"/>
</dbReference>
<evidence type="ECO:0000256" key="3">
    <source>
        <dbReference type="ARBA" id="ARBA00022729"/>
    </source>
</evidence>
<sequence length="314" mass="34456">MDYKCNNDYSCNPNWRGRRKLKQCTYIFFAFCFLYIAAGCSGDAGETKSTDVNDKASFSSLEETYNARLGVFAIDTGSGRTVAYRENERFGFASTHKALSVGVLLQQKSMEDLNKRIMFTGDDLVNYNPITEKHVDSGMTLKELSEASISYSDNTAANLIFEEIGGPDGFEDGLRKIGDQVTNSERIEPDLNNTQPGDTRDTSTPKAMAESLREYALGDHLSADKRQLLIDWLKGNTTGDALIRAGVPKDWEVGDKTGAGSYGTRNDIAILWPPDEEPIVLAIMSDHDEADANANDDLIAEAAEAAVLMLSANK</sequence>
<dbReference type="PANTHER" id="PTHR35333">
    <property type="entry name" value="BETA-LACTAMASE"/>
    <property type="match status" value="1"/>
</dbReference>
<comment type="caution">
    <text evidence="10">The sequence shown here is derived from an EMBL/GenBank/DDBJ whole genome shotgun (WGS) entry which is preliminary data.</text>
</comment>
<evidence type="ECO:0000313" key="11">
    <source>
        <dbReference type="Proteomes" id="UP000216013"/>
    </source>
</evidence>
<keyword evidence="8" id="KW-0812">Transmembrane</keyword>
<feature type="region of interest" description="Disordered" evidence="7">
    <location>
        <begin position="187"/>
        <end position="206"/>
    </location>
</feature>
<dbReference type="Pfam" id="PF13354">
    <property type="entry name" value="Beta-lactamase2"/>
    <property type="match status" value="1"/>
</dbReference>
<keyword evidence="8" id="KW-0472">Membrane</keyword>
<keyword evidence="8" id="KW-1133">Transmembrane helix</keyword>
<evidence type="ECO:0000313" key="10">
    <source>
        <dbReference type="EMBL" id="PAD22845.1"/>
    </source>
</evidence>
<comment type="catalytic activity">
    <reaction evidence="6">
        <text>a beta-lactam + H2O = a substituted beta-amino acid</text>
        <dbReference type="Rhea" id="RHEA:20401"/>
        <dbReference type="ChEBI" id="CHEBI:15377"/>
        <dbReference type="ChEBI" id="CHEBI:35627"/>
        <dbReference type="ChEBI" id="CHEBI:140347"/>
        <dbReference type="EC" id="3.5.2.6"/>
    </reaction>
</comment>
<dbReference type="EMBL" id="NPBV01000002">
    <property type="protein sequence ID" value="PAD22845.1"/>
    <property type="molecule type" value="Genomic_DNA"/>
</dbReference>
<accession>A0A268AFF1</accession>
<dbReference type="NCBIfam" id="NF012167">
    <property type="entry name" value="classA_firm"/>
    <property type="match status" value="1"/>
</dbReference>
<name>A0A268AFF1_9BACI</name>
<gene>
    <name evidence="10" type="ORF">CHH64_03815</name>
</gene>
<comment type="similarity">
    <text evidence="1 6">Belongs to the class-A beta-lactamase family.</text>
</comment>
<dbReference type="GO" id="GO:0008800">
    <property type="term" value="F:beta-lactamase activity"/>
    <property type="evidence" value="ECO:0007669"/>
    <property type="project" value="UniProtKB-UniRule"/>
</dbReference>
<dbReference type="Proteomes" id="UP000216013">
    <property type="component" value="Unassembled WGS sequence"/>
</dbReference>
<evidence type="ECO:0000256" key="8">
    <source>
        <dbReference type="SAM" id="Phobius"/>
    </source>
</evidence>
<dbReference type="InterPro" id="IPR000871">
    <property type="entry name" value="Beta-lactam_class-A"/>
</dbReference>
<dbReference type="AlphaFoldDB" id="A0A268AFF1"/>
<evidence type="ECO:0000259" key="9">
    <source>
        <dbReference type="Pfam" id="PF13354"/>
    </source>
</evidence>
<dbReference type="PRINTS" id="PR00118">
    <property type="entry name" value="BLACTAMASEA"/>
</dbReference>
<evidence type="ECO:0000256" key="2">
    <source>
        <dbReference type="ARBA" id="ARBA00012865"/>
    </source>
</evidence>
<dbReference type="InterPro" id="IPR058139">
    <property type="entry name" value="BlaC_bacilli"/>
</dbReference>
<dbReference type="EC" id="3.5.2.6" evidence="2 6"/>
<evidence type="ECO:0000256" key="5">
    <source>
        <dbReference type="ARBA" id="ARBA00023251"/>
    </source>
</evidence>
<dbReference type="NCBIfam" id="NF033103">
    <property type="entry name" value="bla_class_A"/>
    <property type="match status" value="1"/>
</dbReference>
<dbReference type="InterPro" id="IPR045155">
    <property type="entry name" value="Beta-lactam_cat"/>
</dbReference>
<evidence type="ECO:0000256" key="1">
    <source>
        <dbReference type="ARBA" id="ARBA00009009"/>
    </source>
</evidence>
<keyword evidence="5 6" id="KW-0046">Antibiotic resistance</keyword>
<dbReference type="PROSITE" id="PS00146">
    <property type="entry name" value="BETA_LACTAMASE_A"/>
    <property type="match status" value="1"/>
</dbReference>
<reference evidence="10 11" key="1">
    <citation type="submission" date="2017-07" db="EMBL/GenBank/DDBJ databases">
        <title>Isolation and whole genome analysis of endospore-forming bacteria from heroin.</title>
        <authorList>
            <person name="Kalinowski J."/>
            <person name="Ahrens B."/>
            <person name="Al-Dilaimi A."/>
            <person name="Winkler A."/>
            <person name="Wibberg D."/>
            <person name="Schleenbecker U."/>
            <person name="Ruckert C."/>
            <person name="Wolfel R."/>
            <person name="Grass G."/>
        </authorList>
    </citation>
    <scope>NUCLEOTIDE SEQUENCE [LARGE SCALE GENOMIC DNA]</scope>
    <source>
        <strain evidence="10 11">7528</strain>
    </source>
</reference>
<dbReference type="Gene3D" id="3.40.710.10">
    <property type="entry name" value="DD-peptidase/beta-lactamase superfamily"/>
    <property type="match status" value="1"/>
</dbReference>
<keyword evidence="4 6" id="KW-0378">Hydrolase</keyword>
<dbReference type="PANTHER" id="PTHR35333:SF3">
    <property type="entry name" value="BETA-LACTAMASE-TYPE TRANSPEPTIDASE FOLD CONTAINING PROTEIN"/>
    <property type="match status" value="1"/>
</dbReference>
<protein>
    <recommendedName>
        <fullName evidence="2 6">Beta-lactamase</fullName>
        <ecNumber evidence="2 6">3.5.2.6</ecNumber>
    </recommendedName>
</protein>